<dbReference type="Pfam" id="PF02789">
    <property type="entry name" value="Peptidase_M17_N"/>
    <property type="match status" value="1"/>
</dbReference>
<dbReference type="OrthoDB" id="651222at2"/>
<dbReference type="AlphaFoldDB" id="A0A1A9HXP4"/>
<dbReference type="RefSeq" id="WP_067752067.1">
    <property type="nucleotide sequence ID" value="NZ_CP015772.1"/>
</dbReference>
<feature type="domain" description="Peptidase M17 leucyl aminopeptidase N-terminal" evidence="2">
    <location>
        <begin position="94"/>
        <end position="183"/>
    </location>
</feature>
<dbReference type="EMBL" id="CP015772">
    <property type="protein sequence ID" value="ANH80156.1"/>
    <property type="molecule type" value="Genomic_DNA"/>
</dbReference>
<evidence type="ECO:0000313" key="4">
    <source>
        <dbReference type="Proteomes" id="UP000077667"/>
    </source>
</evidence>
<accession>A0A1A9HXP4</accession>
<keyword evidence="4" id="KW-1185">Reference proteome</keyword>
<feature type="signal peptide" evidence="1">
    <location>
        <begin position="1"/>
        <end position="27"/>
    </location>
</feature>
<name>A0A1A9HXP4_9BACT</name>
<dbReference type="Proteomes" id="UP000077667">
    <property type="component" value="Chromosome"/>
</dbReference>
<dbReference type="GO" id="GO:0070006">
    <property type="term" value="F:metalloaminopeptidase activity"/>
    <property type="evidence" value="ECO:0007669"/>
    <property type="project" value="InterPro"/>
</dbReference>
<evidence type="ECO:0000256" key="1">
    <source>
        <dbReference type="SAM" id="SignalP"/>
    </source>
</evidence>
<organism evidence="3 4">
    <name type="scientific">Niabella ginsenosidivorans</name>
    <dbReference type="NCBI Taxonomy" id="1176587"/>
    <lineage>
        <taxon>Bacteria</taxon>
        <taxon>Pseudomonadati</taxon>
        <taxon>Bacteroidota</taxon>
        <taxon>Chitinophagia</taxon>
        <taxon>Chitinophagales</taxon>
        <taxon>Chitinophagaceae</taxon>
        <taxon>Niabella</taxon>
    </lineage>
</organism>
<feature type="chain" id="PRO_5008389576" evidence="1">
    <location>
        <begin position="28"/>
        <end position="248"/>
    </location>
</feature>
<keyword evidence="1" id="KW-0732">Signal</keyword>
<gene>
    <name evidence="3" type="ORF">A8C56_03390</name>
</gene>
<dbReference type="Gene3D" id="3.40.220.10">
    <property type="entry name" value="Leucine Aminopeptidase, subunit E, domain 1"/>
    <property type="match status" value="1"/>
</dbReference>
<evidence type="ECO:0000259" key="2">
    <source>
        <dbReference type="Pfam" id="PF02789"/>
    </source>
</evidence>
<protein>
    <submittedName>
        <fullName evidence="3">Peptidase M17</fullName>
    </submittedName>
</protein>
<dbReference type="SUPFAM" id="SSF52949">
    <property type="entry name" value="Macro domain-like"/>
    <property type="match status" value="1"/>
</dbReference>
<evidence type="ECO:0000313" key="3">
    <source>
        <dbReference type="EMBL" id="ANH80156.1"/>
    </source>
</evidence>
<reference evidence="3 4" key="1">
    <citation type="submission" date="2016-05" db="EMBL/GenBank/DDBJ databases">
        <title>Niabella ginsenosidivorans BS26 whole genome sequencing.</title>
        <authorList>
            <person name="Im W.T."/>
            <person name="Siddiqi M.Z."/>
        </authorList>
    </citation>
    <scope>NUCLEOTIDE SEQUENCE [LARGE SCALE GENOMIC DNA]</scope>
    <source>
        <strain evidence="3 4">BS26</strain>
    </source>
</reference>
<sequence>MKNKQFLFVRNGILALVLAAFTTVGFAQQPTTATTTATGTSKTWGTVDGVKLTGWVQGPAAAAADLQIACVFEYTEGDIFNSPPALPPALNGLIHLDRALKGQLTKIRKSGKFDGHYLETFYLNLSKGTIAGRKLLLIGLGNRSNFNEDIMIAVGKVATREALKLGVKNFAFASDIKDAGIDSKTAVVAGNVARGVINEYKAQNLLKSQGLTKFKPLKEVFLLAGPSFFEVAGAGISEAITEADKMVN</sequence>
<proteinExistence type="predicted"/>
<dbReference type="InterPro" id="IPR043472">
    <property type="entry name" value="Macro_dom-like"/>
</dbReference>
<dbReference type="KEGG" id="nia:A8C56_03390"/>
<dbReference type="InterPro" id="IPR008283">
    <property type="entry name" value="Peptidase_M17_N"/>
</dbReference>
<dbReference type="STRING" id="1176587.A8C56_03390"/>
<dbReference type="GO" id="GO:0006508">
    <property type="term" value="P:proteolysis"/>
    <property type="evidence" value="ECO:0007669"/>
    <property type="project" value="InterPro"/>
</dbReference>